<dbReference type="GO" id="GO:0042802">
    <property type="term" value="F:identical protein binding"/>
    <property type="evidence" value="ECO:0007669"/>
    <property type="project" value="InterPro"/>
</dbReference>
<name>A0A6M4GS87_9PROT</name>
<evidence type="ECO:0000313" key="4">
    <source>
        <dbReference type="Proteomes" id="UP000501534"/>
    </source>
</evidence>
<dbReference type="GO" id="GO:0008233">
    <property type="term" value="F:peptidase activity"/>
    <property type="evidence" value="ECO:0007669"/>
    <property type="project" value="UniProtKB-KW"/>
</dbReference>
<dbReference type="PANTHER" id="PTHR12558:SF13">
    <property type="entry name" value="CELL DIVISION CYCLE PROTEIN 27 HOMOLOG"/>
    <property type="match status" value="1"/>
</dbReference>
<dbReference type="RefSeq" id="WP_171089027.1">
    <property type="nucleotide sequence ID" value="NZ_CP053069.1"/>
</dbReference>
<feature type="repeat" description="TPR" evidence="1">
    <location>
        <begin position="270"/>
        <end position="303"/>
    </location>
</feature>
<evidence type="ECO:0000256" key="1">
    <source>
        <dbReference type="PROSITE-ProRule" id="PRU00339"/>
    </source>
</evidence>
<evidence type="ECO:0000256" key="2">
    <source>
        <dbReference type="SAM" id="SignalP"/>
    </source>
</evidence>
<keyword evidence="2" id="KW-0732">Signal</keyword>
<keyword evidence="3" id="KW-0645">Protease</keyword>
<dbReference type="Proteomes" id="UP000501534">
    <property type="component" value="Chromosome"/>
</dbReference>
<evidence type="ECO:0000313" key="3">
    <source>
        <dbReference type="EMBL" id="QJR09334.1"/>
    </source>
</evidence>
<dbReference type="GO" id="GO:0006508">
    <property type="term" value="P:proteolysis"/>
    <property type="evidence" value="ECO:0007669"/>
    <property type="project" value="UniProtKB-KW"/>
</dbReference>
<dbReference type="Pfam" id="PF07721">
    <property type="entry name" value="TPR_4"/>
    <property type="match status" value="1"/>
</dbReference>
<dbReference type="EC" id="3.4.-.-" evidence="3"/>
<proteinExistence type="predicted"/>
<reference evidence="3 4" key="1">
    <citation type="submission" date="2020-04" db="EMBL/GenBank/DDBJ databases">
        <title>Usitatibacter rugosus gen. nov., sp. nov. and Usitatibacter palustris sp. nov., novel members of Usitatibacteraceae fam. nov. within the order Nitrosomonadales isolated from soil.</title>
        <authorList>
            <person name="Huber K.J."/>
            <person name="Neumann-Schaal M."/>
            <person name="Geppert A."/>
            <person name="Luckner M."/>
            <person name="Wanner G."/>
            <person name="Overmann J."/>
        </authorList>
    </citation>
    <scope>NUCLEOTIDE SEQUENCE [LARGE SCALE GENOMIC DNA]</scope>
    <source>
        <strain evidence="3 4">0125_3</strain>
    </source>
</reference>
<dbReference type="SUPFAM" id="SSF48452">
    <property type="entry name" value="TPR-like"/>
    <property type="match status" value="3"/>
</dbReference>
<keyword evidence="4" id="KW-1185">Reference proteome</keyword>
<dbReference type="PANTHER" id="PTHR12558">
    <property type="entry name" value="CELL DIVISION CYCLE 16,23,27"/>
    <property type="match status" value="1"/>
</dbReference>
<sequence length="553" mass="61681">MAARYWIGICTAFALAIAGPAKAAADSPDVPVEQIYEFLKAEVAAQRGDLDQALAIYSRIARETRDPQVARRAVEAAVRARAYGPALEAAALLLEVEPDSSLAREIIASLLANDGALPKAQATLEDLLKKSPDRASLLRQLSHLYAKFPDKTAVLDSTIAVTQPYLDMPEAHYAMGVAALLAGRTELATRETSRSLEMRPGWEQAAILQAQVLRKTDAQQVIPYYANFVSQHPESKDVRTQLGRELASERKLSEAREQFRAVEKLAPTDAQPAYAVGLLSLQMEDYDDASAAFKRALDLNYRDSSAVYLSLGQAAEGRKNYDEAIEWYRKVESGEFMRAQLKIATLVAKQQGLAAGREYLKKVEPRSDDDRIQIVQVEAQLLRDAKAWKETYEMLSAAVKEYPDSYELLYDRAMAAERIDNLPVAEADLRKVIRLKPDYAHAYNALGYTLAEKTNRLAEARTLIEQAVKLAPDDPFILDSLGWVNYRQGNLEEALKVLQNAYSQRPDPEIAAHLGEVLWKIGQRDEARKVWRTALAENPEHETLLAVIQKFKP</sequence>
<dbReference type="EMBL" id="CP053069">
    <property type="protein sequence ID" value="QJR09334.1"/>
    <property type="molecule type" value="Genomic_DNA"/>
</dbReference>
<dbReference type="InterPro" id="IPR011717">
    <property type="entry name" value="TPR-4"/>
</dbReference>
<protein>
    <submittedName>
        <fullName evidence="3">Beta-barrel assembly-enhancing protease</fullName>
        <ecNumber evidence="3">3.4.-.-</ecNumber>
    </submittedName>
</protein>
<organism evidence="3 4">
    <name type="scientific">Usitatibacter rugosus</name>
    <dbReference type="NCBI Taxonomy" id="2732067"/>
    <lineage>
        <taxon>Bacteria</taxon>
        <taxon>Pseudomonadati</taxon>
        <taxon>Pseudomonadota</taxon>
        <taxon>Betaproteobacteria</taxon>
        <taxon>Nitrosomonadales</taxon>
        <taxon>Usitatibacteraceae</taxon>
        <taxon>Usitatibacter</taxon>
    </lineage>
</organism>
<dbReference type="KEGG" id="uru:DSM104443_00372"/>
<dbReference type="AlphaFoldDB" id="A0A6M4GS87"/>
<keyword evidence="1" id="KW-0802">TPR repeat</keyword>
<dbReference type="Pfam" id="PF13432">
    <property type="entry name" value="TPR_16"/>
    <property type="match status" value="2"/>
</dbReference>
<accession>A0A6M4GS87</accession>
<feature type="chain" id="PRO_5026730085" evidence="2">
    <location>
        <begin position="24"/>
        <end position="553"/>
    </location>
</feature>
<dbReference type="SMART" id="SM00028">
    <property type="entry name" value="TPR"/>
    <property type="match status" value="8"/>
</dbReference>
<dbReference type="InterPro" id="IPR019734">
    <property type="entry name" value="TPR_rpt"/>
</dbReference>
<feature type="repeat" description="TPR" evidence="1">
    <location>
        <begin position="508"/>
        <end position="541"/>
    </location>
</feature>
<feature type="signal peptide" evidence="2">
    <location>
        <begin position="1"/>
        <end position="23"/>
    </location>
</feature>
<dbReference type="Pfam" id="PF14559">
    <property type="entry name" value="TPR_19"/>
    <property type="match status" value="1"/>
</dbReference>
<dbReference type="InterPro" id="IPR011990">
    <property type="entry name" value="TPR-like_helical_dom_sf"/>
</dbReference>
<keyword evidence="3" id="KW-0378">Hydrolase</keyword>
<gene>
    <name evidence="3" type="primary">bepA_1</name>
    <name evidence="3" type="ORF">DSM104443_00372</name>
</gene>
<dbReference type="PROSITE" id="PS50005">
    <property type="entry name" value="TPR"/>
    <property type="match status" value="2"/>
</dbReference>
<dbReference type="Gene3D" id="1.25.40.10">
    <property type="entry name" value="Tetratricopeptide repeat domain"/>
    <property type="match status" value="2"/>
</dbReference>